<dbReference type="NCBIfam" id="NF003077">
    <property type="entry name" value="PRK04000.1"/>
    <property type="match status" value="1"/>
</dbReference>
<dbReference type="InterPro" id="IPR015256">
    <property type="entry name" value="eIF2g_C"/>
</dbReference>
<sequence length="422" mass="46261">MFNIENYNPIEKQATINIGTIGHVAHGKSTTIRAISGKSTLKYKSELERNITIKLGYANAKIYECNCERPECYSSTPLKCLECNSDKRLIRHVSFVDCPGHEVLMSTMLNGSAIMNSALLLIAADEDCPQPQTKEHLEAFKILGIDNFIVLQSKIDLISKEQALEQYKIINLFLQSNGMSAPVVPLSGQMNVNVDAVLDFIVNYVKEPELNYDEDSKMIIIRSFDINKPGTLYSKVQGGVIGGSIISGSLRVGEEIEIRPGKIIEENGEVKCVPFITEIKSLYAESTNLDIALPGGLIGVGTDIDPSECKNDMMVGSVVGKKGKLPPVFKKIKIKYNLLEKPVGSDVDSLDEESVVTVNVSSASSVVNIIEITDDYGYLELLKPICANVGEKLSISIKEGKSIRLVGYGNIIEGEDTEIIYE</sequence>
<dbReference type="PANTHER" id="PTHR42854:SF3">
    <property type="entry name" value="EUKARYOTIC TRANSLATION INITIATION FACTOR 2 SUBUNIT 3-RELATED"/>
    <property type="match status" value="1"/>
</dbReference>
<evidence type="ECO:0000256" key="9">
    <source>
        <dbReference type="ARBA" id="ARBA00074422"/>
    </source>
</evidence>
<dbReference type="FunFam" id="2.40.30.10:FF:000009">
    <property type="entry name" value="Eukaryotic translation initiation factor 2 subunit gamma"/>
    <property type="match status" value="1"/>
</dbReference>
<dbReference type="EMBL" id="LVKB01000294">
    <property type="protein sequence ID" value="ORD95474.1"/>
    <property type="molecule type" value="Genomic_DNA"/>
</dbReference>
<dbReference type="Gene3D" id="3.40.50.300">
    <property type="entry name" value="P-loop containing nucleotide triphosphate hydrolases"/>
    <property type="match status" value="1"/>
</dbReference>
<keyword evidence="7" id="KW-0342">GTP-binding</keyword>
<dbReference type="GO" id="GO:0003924">
    <property type="term" value="F:GTPase activity"/>
    <property type="evidence" value="ECO:0007669"/>
    <property type="project" value="InterPro"/>
</dbReference>
<proteinExistence type="inferred from homology"/>
<name>A0A1X0Q6U6_9MICR</name>
<dbReference type="InterPro" id="IPR009001">
    <property type="entry name" value="Transl_elong_EF1A/Init_IF2_C"/>
</dbReference>
<dbReference type="PANTHER" id="PTHR42854">
    <property type="entry name" value="EUKARYOTIC TRANSLATION INITIATION FACTOR 2 SUBUNIT 3 FAMILY MEMBER"/>
    <property type="match status" value="1"/>
</dbReference>
<dbReference type="OrthoDB" id="1045173at2759"/>
<keyword evidence="6" id="KW-0648">Protein biosynthesis</keyword>
<evidence type="ECO:0000256" key="6">
    <source>
        <dbReference type="ARBA" id="ARBA00022917"/>
    </source>
</evidence>
<dbReference type="VEuPathDB" id="MicrosporidiaDB:A0H76_265"/>
<dbReference type="SUPFAM" id="SSF50447">
    <property type="entry name" value="Translation proteins"/>
    <property type="match status" value="1"/>
</dbReference>
<dbReference type="InterPro" id="IPR004161">
    <property type="entry name" value="EFTu-like_2"/>
</dbReference>
<evidence type="ECO:0000256" key="5">
    <source>
        <dbReference type="ARBA" id="ARBA00022801"/>
    </source>
</evidence>
<keyword evidence="4" id="KW-0547">Nucleotide-binding</keyword>
<keyword evidence="12" id="KW-1185">Reference proteome</keyword>
<dbReference type="Pfam" id="PF09173">
    <property type="entry name" value="eIF2_C"/>
    <property type="match status" value="1"/>
</dbReference>
<dbReference type="InterPro" id="IPR044127">
    <property type="entry name" value="eIF2g_dom_2"/>
</dbReference>
<evidence type="ECO:0000256" key="4">
    <source>
        <dbReference type="ARBA" id="ARBA00022741"/>
    </source>
</evidence>
<dbReference type="GO" id="GO:0003743">
    <property type="term" value="F:translation initiation factor activity"/>
    <property type="evidence" value="ECO:0007669"/>
    <property type="project" value="UniProtKB-KW"/>
</dbReference>
<evidence type="ECO:0000313" key="11">
    <source>
        <dbReference type="EMBL" id="ORD95474.1"/>
    </source>
</evidence>
<organism evidence="11 12">
    <name type="scientific">Hepatospora eriocheir</name>
    <dbReference type="NCBI Taxonomy" id="1081669"/>
    <lineage>
        <taxon>Eukaryota</taxon>
        <taxon>Fungi</taxon>
        <taxon>Fungi incertae sedis</taxon>
        <taxon>Microsporidia</taxon>
        <taxon>Hepatosporidae</taxon>
        <taxon>Hepatospora</taxon>
    </lineage>
</organism>
<protein>
    <recommendedName>
        <fullName evidence="9">Eukaryotic translation initiation factor 2 subunit gamma</fullName>
        <ecNumber evidence="2">3.6.5.3</ecNumber>
    </recommendedName>
</protein>
<comment type="caution">
    <text evidence="11">The sequence shown here is derived from an EMBL/GenBank/DDBJ whole genome shotgun (WGS) entry which is preliminary data.</text>
</comment>
<dbReference type="VEuPathDB" id="MicrosporidiaDB:HERIO_2467"/>
<comment type="catalytic activity">
    <reaction evidence="8">
        <text>GTP + H2O = GDP + phosphate + H(+)</text>
        <dbReference type="Rhea" id="RHEA:19669"/>
        <dbReference type="ChEBI" id="CHEBI:15377"/>
        <dbReference type="ChEBI" id="CHEBI:15378"/>
        <dbReference type="ChEBI" id="CHEBI:37565"/>
        <dbReference type="ChEBI" id="CHEBI:43474"/>
        <dbReference type="ChEBI" id="CHEBI:58189"/>
        <dbReference type="EC" id="3.6.5.3"/>
    </reaction>
</comment>
<gene>
    <name evidence="11" type="primary">IF2G</name>
    <name evidence="11" type="ORF">HERIO_2467</name>
</gene>
<dbReference type="InterPro" id="IPR009000">
    <property type="entry name" value="Transl_B-barrel_sf"/>
</dbReference>
<evidence type="ECO:0000256" key="1">
    <source>
        <dbReference type="ARBA" id="ARBA00007249"/>
    </source>
</evidence>
<dbReference type="Pfam" id="PF03144">
    <property type="entry name" value="GTP_EFTU_D2"/>
    <property type="match status" value="1"/>
</dbReference>
<dbReference type="GO" id="GO:0000049">
    <property type="term" value="F:tRNA binding"/>
    <property type="evidence" value="ECO:0007669"/>
    <property type="project" value="InterPro"/>
</dbReference>
<dbReference type="InterPro" id="IPR027417">
    <property type="entry name" value="P-loop_NTPase"/>
</dbReference>
<dbReference type="GO" id="GO:0005829">
    <property type="term" value="C:cytosol"/>
    <property type="evidence" value="ECO:0007669"/>
    <property type="project" value="TreeGrafter"/>
</dbReference>
<dbReference type="CDD" id="cd03688">
    <property type="entry name" value="eIF2_gamma_II"/>
    <property type="match status" value="1"/>
</dbReference>
<dbReference type="Proteomes" id="UP000192356">
    <property type="component" value="Unassembled WGS sequence"/>
</dbReference>
<dbReference type="PRINTS" id="PR00315">
    <property type="entry name" value="ELONGATNFCT"/>
</dbReference>
<dbReference type="CDD" id="cd01888">
    <property type="entry name" value="eIF2_gamma"/>
    <property type="match status" value="1"/>
</dbReference>
<keyword evidence="3" id="KW-0396">Initiation factor</keyword>
<evidence type="ECO:0000256" key="8">
    <source>
        <dbReference type="ARBA" id="ARBA00048107"/>
    </source>
</evidence>
<feature type="domain" description="Tr-type G" evidence="10">
    <location>
        <begin position="13"/>
        <end position="209"/>
    </location>
</feature>
<dbReference type="SUPFAM" id="SSF50465">
    <property type="entry name" value="EF-Tu/eEF-1alpha/eIF2-gamma C-terminal domain"/>
    <property type="match status" value="1"/>
</dbReference>
<evidence type="ECO:0000256" key="2">
    <source>
        <dbReference type="ARBA" id="ARBA00011986"/>
    </source>
</evidence>
<dbReference type="Gene3D" id="2.40.30.10">
    <property type="entry name" value="Translation factors"/>
    <property type="match status" value="2"/>
</dbReference>
<dbReference type="InterPro" id="IPR050543">
    <property type="entry name" value="eIF2G"/>
</dbReference>
<evidence type="ECO:0000256" key="7">
    <source>
        <dbReference type="ARBA" id="ARBA00023134"/>
    </source>
</evidence>
<comment type="similarity">
    <text evidence="1">Belongs to the TRAFAC class translation factor GTPase superfamily. Classic translation factor GTPase family. EF-Tu/EF-1A subfamily.</text>
</comment>
<evidence type="ECO:0000313" key="12">
    <source>
        <dbReference type="Proteomes" id="UP000192356"/>
    </source>
</evidence>
<dbReference type="SUPFAM" id="SSF52540">
    <property type="entry name" value="P-loop containing nucleoside triphosphate hydrolases"/>
    <property type="match status" value="1"/>
</dbReference>
<evidence type="ECO:0000259" key="10">
    <source>
        <dbReference type="PROSITE" id="PS51722"/>
    </source>
</evidence>
<reference evidence="11 12" key="1">
    <citation type="journal article" date="2017" name="Environ. Microbiol.">
        <title>Decay of the glycolytic pathway and adaptation to intranuclear parasitism within Enterocytozoonidae microsporidia.</title>
        <authorList>
            <person name="Wiredu Boakye D."/>
            <person name="Jaroenlak P."/>
            <person name="Prachumwat A."/>
            <person name="Williams T.A."/>
            <person name="Bateman K.S."/>
            <person name="Itsathitphaisarn O."/>
            <person name="Sritunyalucksana K."/>
            <person name="Paszkiewicz K.H."/>
            <person name="Moore K.A."/>
            <person name="Stentiford G.D."/>
            <person name="Williams B.A."/>
        </authorList>
    </citation>
    <scope>NUCLEOTIDE SEQUENCE [LARGE SCALE GENOMIC DNA]</scope>
    <source>
        <strain evidence="11 12">GB1</strain>
    </source>
</reference>
<keyword evidence="5" id="KW-0378">Hydrolase</keyword>
<dbReference type="EC" id="3.6.5.3" evidence="2"/>
<dbReference type="AlphaFoldDB" id="A0A1X0Q6U6"/>
<dbReference type="InterPro" id="IPR044128">
    <property type="entry name" value="eIF2g_GTP-bd"/>
</dbReference>
<dbReference type="InterPro" id="IPR000795">
    <property type="entry name" value="T_Tr_GTP-bd_dom"/>
</dbReference>
<dbReference type="FunFam" id="3.40.50.300:FF:000065">
    <property type="entry name" value="Eukaryotic translation initiation factor 2 subunit gamma"/>
    <property type="match status" value="1"/>
</dbReference>
<dbReference type="GO" id="GO:0005525">
    <property type="term" value="F:GTP binding"/>
    <property type="evidence" value="ECO:0007669"/>
    <property type="project" value="UniProtKB-KW"/>
</dbReference>
<dbReference type="Pfam" id="PF00009">
    <property type="entry name" value="GTP_EFTU"/>
    <property type="match status" value="1"/>
</dbReference>
<dbReference type="PROSITE" id="PS51722">
    <property type="entry name" value="G_TR_2"/>
    <property type="match status" value="1"/>
</dbReference>
<dbReference type="GO" id="GO:0001731">
    <property type="term" value="P:formation of translation preinitiation complex"/>
    <property type="evidence" value="ECO:0007669"/>
    <property type="project" value="TreeGrafter"/>
</dbReference>
<evidence type="ECO:0000256" key="3">
    <source>
        <dbReference type="ARBA" id="ARBA00022540"/>
    </source>
</evidence>
<accession>A0A1X0Q6U6</accession>